<evidence type="ECO:0000256" key="9">
    <source>
        <dbReference type="SAM" id="MobiDB-lite"/>
    </source>
</evidence>
<protein>
    <recommendedName>
        <fullName evidence="8">Glycosyltransferase family 92 protein</fullName>
        <ecNumber evidence="8">2.4.1.-</ecNumber>
    </recommendedName>
</protein>
<comment type="subcellular location">
    <subcellularLocation>
        <location evidence="1">Membrane</location>
        <topology evidence="1">Single-pass membrane protein</topology>
    </subcellularLocation>
</comment>
<dbReference type="GO" id="GO:0016020">
    <property type="term" value="C:membrane"/>
    <property type="evidence" value="ECO:0007669"/>
    <property type="project" value="UniProtKB-SubCell"/>
</dbReference>
<dbReference type="AlphaFoldDB" id="A0A1W0WGZ0"/>
<evidence type="ECO:0000256" key="7">
    <source>
        <dbReference type="ARBA" id="ARBA00023136"/>
    </source>
</evidence>
<dbReference type="EC" id="2.4.1.-" evidence="8"/>
<name>A0A1W0WGZ0_HYPEX</name>
<evidence type="ECO:0000256" key="5">
    <source>
        <dbReference type="ARBA" id="ARBA00022692"/>
    </source>
</evidence>
<evidence type="ECO:0000313" key="10">
    <source>
        <dbReference type="EMBL" id="OQV14468.1"/>
    </source>
</evidence>
<comment type="similarity">
    <text evidence="2 8">Belongs to the glycosyltransferase 92 family.</text>
</comment>
<evidence type="ECO:0000256" key="4">
    <source>
        <dbReference type="ARBA" id="ARBA00022679"/>
    </source>
</evidence>
<comment type="caution">
    <text evidence="10">The sequence shown here is derived from an EMBL/GenBank/DDBJ whole genome shotgun (WGS) entry which is preliminary data.</text>
</comment>
<sequence length="517" mass="58001">MQAQSTVSEVTFGLPAYAVTTFRCSVNRNGKANQNEPGHHQQTMDSPQGVQLHRATRLVTTLTTLVGILGFGLIGFTFFMETVGPEPYPEYRGFVSFKKPFTTTQAPSDRLGEIPSSPSPSPSRSRSRSVPRDVPKWRKIFTDFYLYSVYAAASDPAEIHAVVMAPVKANGVNFWNESSCTCTYLYTADSNRQRQNLTVQGVQEELPEAHSDMGYNFAAGRLRCPFFPSEFAEDSFVEFACRYRDLFGRVTVRTPDPIRQPPPPLTFAHCGFITGGIYNQNPASVLEFIEYHRLMGISRFLWNGQSVTGKTWQVLQYYIDAGVMEYSEWAPNVGSGKTYHNHGQVAAQYDCMLRTATQFDYTAMFDPDEYFATSLQPPTFASIVRNGTTDCAMVRSAFTDPAAVYGDVFESGSPLLRTARLTNRSSKVFPFHERAKYACRMRKVDVAEIHVTLTYRGTVKEVVSPPEETILLHLRWTDARGKFYAGFDKPMVQDGRAAALAGQLQPRVAEVWRKIFG</sequence>
<reference evidence="11" key="1">
    <citation type="submission" date="2017-01" db="EMBL/GenBank/DDBJ databases">
        <title>Comparative genomics of anhydrobiosis in the tardigrade Hypsibius dujardini.</title>
        <authorList>
            <person name="Yoshida Y."/>
            <person name="Koutsovoulos G."/>
            <person name="Laetsch D."/>
            <person name="Stevens L."/>
            <person name="Kumar S."/>
            <person name="Horikawa D."/>
            <person name="Ishino K."/>
            <person name="Komine S."/>
            <person name="Tomita M."/>
            <person name="Blaxter M."/>
            <person name="Arakawa K."/>
        </authorList>
    </citation>
    <scope>NUCLEOTIDE SEQUENCE [LARGE SCALE GENOMIC DNA]</scope>
    <source>
        <strain evidence="11">Z151</strain>
    </source>
</reference>
<evidence type="ECO:0000313" key="11">
    <source>
        <dbReference type="Proteomes" id="UP000192578"/>
    </source>
</evidence>
<gene>
    <name evidence="10" type="ORF">BV898_11310</name>
</gene>
<organism evidence="10 11">
    <name type="scientific">Hypsibius exemplaris</name>
    <name type="common">Freshwater tardigrade</name>
    <dbReference type="NCBI Taxonomy" id="2072580"/>
    <lineage>
        <taxon>Eukaryota</taxon>
        <taxon>Metazoa</taxon>
        <taxon>Ecdysozoa</taxon>
        <taxon>Tardigrada</taxon>
        <taxon>Eutardigrada</taxon>
        <taxon>Parachela</taxon>
        <taxon>Hypsibioidea</taxon>
        <taxon>Hypsibiidae</taxon>
        <taxon>Hypsibius</taxon>
    </lineage>
</organism>
<evidence type="ECO:0000256" key="2">
    <source>
        <dbReference type="ARBA" id="ARBA00007647"/>
    </source>
</evidence>
<dbReference type="InterPro" id="IPR008166">
    <property type="entry name" value="Glyco_transf_92"/>
</dbReference>
<dbReference type="GO" id="GO:0005737">
    <property type="term" value="C:cytoplasm"/>
    <property type="evidence" value="ECO:0007669"/>
    <property type="project" value="TreeGrafter"/>
</dbReference>
<evidence type="ECO:0000256" key="1">
    <source>
        <dbReference type="ARBA" id="ARBA00004167"/>
    </source>
</evidence>
<keyword evidence="3 8" id="KW-0328">Glycosyltransferase</keyword>
<evidence type="ECO:0000256" key="6">
    <source>
        <dbReference type="ARBA" id="ARBA00022989"/>
    </source>
</evidence>
<dbReference type="Proteomes" id="UP000192578">
    <property type="component" value="Unassembled WGS sequence"/>
</dbReference>
<accession>A0A1W0WGZ0</accession>
<dbReference type="GO" id="GO:0016757">
    <property type="term" value="F:glycosyltransferase activity"/>
    <property type="evidence" value="ECO:0007669"/>
    <property type="project" value="UniProtKB-UniRule"/>
</dbReference>
<dbReference type="EMBL" id="MTYJ01000104">
    <property type="protein sequence ID" value="OQV14468.1"/>
    <property type="molecule type" value="Genomic_DNA"/>
</dbReference>
<feature type="transmembrane region" description="Helical" evidence="8">
    <location>
        <begin position="58"/>
        <end position="80"/>
    </location>
</feature>
<keyword evidence="5 8" id="KW-0812">Transmembrane</keyword>
<keyword evidence="6 8" id="KW-1133">Transmembrane helix</keyword>
<proteinExistence type="inferred from homology"/>
<feature type="region of interest" description="Disordered" evidence="9">
    <location>
        <begin position="28"/>
        <end position="48"/>
    </location>
</feature>
<evidence type="ECO:0000256" key="3">
    <source>
        <dbReference type="ARBA" id="ARBA00022676"/>
    </source>
</evidence>
<keyword evidence="4 8" id="KW-0808">Transferase</keyword>
<feature type="region of interest" description="Disordered" evidence="9">
    <location>
        <begin position="105"/>
        <end position="130"/>
    </location>
</feature>
<dbReference type="PANTHER" id="PTHR21461:SF69">
    <property type="entry name" value="GLYCOSYLTRANSFERASE FAMILY 92 PROTEIN"/>
    <property type="match status" value="1"/>
</dbReference>
<keyword evidence="7 8" id="KW-0472">Membrane</keyword>
<keyword evidence="11" id="KW-1185">Reference proteome</keyword>
<dbReference type="Pfam" id="PF01697">
    <property type="entry name" value="Glyco_transf_92"/>
    <property type="match status" value="1"/>
</dbReference>
<evidence type="ECO:0000256" key="8">
    <source>
        <dbReference type="RuleBase" id="RU366017"/>
    </source>
</evidence>
<dbReference type="PANTHER" id="PTHR21461">
    <property type="entry name" value="GLYCOSYLTRANSFERASE FAMILY 92 PROTEIN"/>
    <property type="match status" value="1"/>
</dbReference>
<dbReference type="OrthoDB" id="2526284at2759"/>